<name>A0A7D6E5S2_9MYCO</name>
<dbReference type="Pfam" id="PF00441">
    <property type="entry name" value="Acyl-CoA_dh_1"/>
    <property type="match status" value="1"/>
</dbReference>
<organism evidence="8 9">
    <name type="scientific">Mycobacterium vicinigordonae</name>
    <dbReference type="NCBI Taxonomy" id="1719132"/>
    <lineage>
        <taxon>Bacteria</taxon>
        <taxon>Bacillati</taxon>
        <taxon>Actinomycetota</taxon>
        <taxon>Actinomycetes</taxon>
        <taxon>Mycobacteriales</taxon>
        <taxon>Mycobacteriaceae</taxon>
        <taxon>Mycobacterium</taxon>
    </lineage>
</organism>
<reference evidence="8" key="2">
    <citation type="submission" date="2020-07" db="EMBL/GenBank/DDBJ databases">
        <authorList>
            <person name="Yu X."/>
        </authorList>
    </citation>
    <scope>NUCLEOTIDE SEQUENCE [LARGE SCALE GENOMIC DNA]</scope>
    <source>
        <strain evidence="8">24T</strain>
    </source>
</reference>
<dbReference type="GO" id="GO:0003995">
    <property type="term" value="F:acyl-CoA dehydrogenase activity"/>
    <property type="evidence" value="ECO:0007669"/>
    <property type="project" value="TreeGrafter"/>
</dbReference>
<keyword evidence="9" id="KW-1185">Reference proteome</keyword>
<dbReference type="SUPFAM" id="SSF47203">
    <property type="entry name" value="Acyl-CoA dehydrogenase C-terminal domain-like"/>
    <property type="match status" value="1"/>
</dbReference>
<proteinExistence type="inferred from homology"/>
<feature type="domain" description="Acyl-CoA dehydrogenase/oxidase N-terminal" evidence="7">
    <location>
        <begin position="8"/>
        <end position="81"/>
    </location>
</feature>
<dbReference type="Gene3D" id="1.10.540.10">
    <property type="entry name" value="Acyl-CoA dehydrogenase/oxidase, N-terminal domain"/>
    <property type="match status" value="1"/>
</dbReference>
<evidence type="ECO:0000259" key="7">
    <source>
        <dbReference type="Pfam" id="PF02771"/>
    </source>
</evidence>
<keyword evidence="5" id="KW-0560">Oxidoreductase</keyword>
<evidence type="ECO:0000313" key="8">
    <source>
        <dbReference type="EMBL" id="QLL09806.1"/>
    </source>
</evidence>
<dbReference type="Pfam" id="PF02771">
    <property type="entry name" value="Acyl-CoA_dh_N"/>
    <property type="match status" value="1"/>
</dbReference>
<dbReference type="InterPro" id="IPR037069">
    <property type="entry name" value="AcylCoA_DH/ox_N_sf"/>
</dbReference>
<feature type="domain" description="Acyl-CoA dehydrogenase/oxidase C-terminal" evidence="6">
    <location>
        <begin position="193"/>
        <end position="309"/>
    </location>
</feature>
<dbReference type="KEGG" id="mgor:H0P51_13690"/>
<sequence>MDFLPDSDQDALIDATRQYIESRMALANSTAQLDDVRWKEITELGWLGLAIAKGSGGSGATLLDEVFVFREIGRALVPGPILATLAAARLAAWTGDTALSANLIGGHTRVARAVALPGNNHDLMLTNADDCALTLLVDDERAAVYPTPRRSESSPGLEDGTSVSYCNRAEFGRACLLLDDATSVRRLRRVLSILTCAQLAGIAVATSDLAVDYAKNRIQFGKPIGAFQAIKHQCADMATNALAADNVTYFAALADMSSAPDDLSPDYYALAAAAFCRRAAFGNARANIHIRGAMGFTVEDTAHRFVKRSHTLCNTESFGRAAAQLGGLASAQMNVEAGEQ</sequence>
<dbReference type="RefSeq" id="WP_180918552.1">
    <property type="nucleotide sequence ID" value="NZ_CP059165.1"/>
</dbReference>
<accession>A0A7D6E5S2</accession>
<dbReference type="Proteomes" id="UP000510682">
    <property type="component" value="Chromosome"/>
</dbReference>
<protein>
    <submittedName>
        <fullName evidence="8">Acyl-CoA/acyl-ACP dehydrogenase</fullName>
    </submittedName>
</protein>
<dbReference type="InterPro" id="IPR013786">
    <property type="entry name" value="AcylCoA_DH/ox_N"/>
</dbReference>
<dbReference type="GO" id="GO:0050660">
    <property type="term" value="F:flavin adenine dinucleotide binding"/>
    <property type="evidence" value="ECO:0007669"/>
    <property type="project" value="InterPro"/>
</dbReference>
<reference evidence="8" key="1">
    <citation type="submission" date="2020-07" db="EMBL/GenBank/DDBJ databases">
        <title>Description of Mycobacterium gordonae subsp. intergordonae subsp.nov. and Mycobacterium gordonae subsp. gordonae subsp. nov.</title>
        <authorList>
            <person name="Huang H."/>
        </authorList>
    </citation>
    <scope>NUCLEOTIDE SEQUENCE [LARGE SCALE GENOMIC DNA]</scope>
    <source>
        <strain evidence="8">24T</strain>
    </source>
</reference>
<dbReference type="PANTHER" id="PTHR43884:SF20">
    <property type="entry name" value="ACYL-COA DEHYDROGENASE FADE28"/>
    <property type="match status" value="1"/>
</dbReference>
<evidence type="ECO:0000259" key="6">
    <source>
        <dbReference type="Pfam" id="PF00441"/>
    </source>
</evidence>
<comment type="cofactor">
    <cofactor evidence="1">
        <name>FAD</name>
        <dbReference type="ChEBI" id="CHEBI:57692"/>
    </cofactor>
</comment>
<evidence type="ECO:0000256" key="4">
    <source>
        <dbReference type="ARBA" id="ARBA00022827"/>
    </source>
</evidence>
<comment type="similarity">
    <text evidence="2">Belongs to the acyl-CoA dehydrogenase family.</text>
</comment>
<keyword evidence="4" id="KW-0274">FAD</keyword>
<dbReference type="Gene3D" id="1.20.140.10">
    <property type="entry name" value="Butyryl-CoA Dehydrogenase, subunit A, domain 3"/>
    <property type="match status" value="1"/>
</dbReference>
<dbReference type="AlphaFoldDB" id="A0A7D6E5S2"/>
<dbReference type="InterPro" id="IPR009075">
    <property type="entry name" value="AcylCo_DH/oxidase_C"/>
</dbReference>
<dbReference type="PANTHER" id="PTHR43884">
    <property type="entry name" value="ACYL-COA DEHYDROGENASE"/>
    <property type="match status" value="1"/>
</dbReference>
<evidence type="ECO:0000313" key="9">
    <source>
        <dbReference type="Proteomes" id="UP000510682"/>
    </source>
</evidence>
<dbReference type="EMBL" id="CP059165">
    <property type="protein sequence ID" value="QLL09806.1"/>
    <property type="molecule type" value="Genomic_DNA"/>
</dbReference>
<evidence type="ECO:0000256" key="2">
    <source>
        <dbReference type="ARBA" id="ARBA00009347"/>
    </source>
</evidence>
<keyword evidence="3" id="KW-0285">Flavoprotein</keyword>
<dbReference type="InterPro" id="IPR036250">
    <property type="entry name" value="AcylCo_DH-like_C"/>
</dbReference>
<dbReference type="InterPro" id="IPR009100">
    <property type="entry name" value="AcylCoA_DH/oxidase_NM_dom_sf"/>
</dbReference>
<dbReference type="SUPFAM" id="SSF56645">
    <property type="entry name" value="Acyl-CoA dehydrogenase NM domain-like"/>
    <property type="match status" value="1"/>
</dbReference>
<evidence type="ECO:0000256" key="5">
    <source>
        <dbReference type="ARBA" id="ARBA00023002"/>
    </source>
</evidence>
<gene>
    <name evidence="8" type="ORF">H0P51_13690</name>
</gene>
<evidence type="ECO:0000256" key="3">
    <source>
        <dbReference type="ARBA" id="ARBA00022630"/>
    </source>
</evidence>
<evidence type="ECO:0000256" key="1">
    <source>
        <dbReference type="ARBA" id="ARBA00001974"/>
    </source>
</evidence>